<evidence type="ECO:0000313" key="2">
    <source>
        <dbReference type="Proteomes" id="UP000789860"/>
    </source>
</evidence>
<comment type="caution">
    <text evidence="1">The sequence shown here is derived from an EMBL/GenBank/DDBJ whole genome shotgun (WGS) entry which is preliminary data.</text>
</comment>
<accession>A0ACA9MH97</accession>
<proteinExistence type="predicted"/>
<name>A0ACA9MH97_9GLOM</name>
<dbReference type="Proteomes" id="UP000789860">
    <property type="component" value="Unassembled WGS sequence"/>
</dbReference>
<evidence type="ECO:0000313" key="1">
    <source>
        <dbReference type="EMBL" id="CAG8590925.1"/>
    </source>
</evidence>
<keyword evidence="2" id="KW-1185">Reference proteome</keyword>
<dbReference type="EMBL" id="CAJVPM010012842">
    <property type="protein sequence ID" value="CAG8590925.1"/>
    <property type="molecule type" value="Genomic_DNA"/>
</dbReference>
<reference evidence="1" key="1">
    <citation type="submission" date="2021-06" db="EMBL/GenBank/DDBJ databases">
        <authorList>
            <person name="Kallberg Y."/>
            <person name="Tangrot J."/>
            <person name="Rosling A."/>
        </authorList>
    </citation>
    <scope>NUCLEOTIDE SEQUENCE</scope>
    <source>
        <strain evidence="1">AU212A</strain>
    </source>
</reference>
<organism evidence="1 2">
    <name type="scientific">Scutellospora calospora</name>
    <dbReference type="NCBI Taxonomy" id="85575"/>
    <lineage>
        <taxon>Eukaryota</taxon>
        <taxon>Fungi</taxon>
        <taxon>Fungi incertae sedis</taxon>
        <taxon>Mucoromycota</taxon>
        <taxon>Glomeromycotina</taxon>
        <taxon>Glomeromycetes</taxon>
        <taxon>Diversisporales</taxon>
        <taxon>Gigasporaceae</taxon>
        <taxon>Scutellospora</taxon>
    </lineage>
</organism>
<sequence length="442" mass="48363">MSYSLLHAEVGLFGVGGLRFGECVKCFYRFECATLAKIVLADARVAEAVVAVHDCVQMPNWLGALARRNRGDALGTEASKILFFGSRSITLHSHRPSIAMELSNRNSLVSNTPGSAGSDDGVPLETQSSRAQYALPPTDQGFYAWNTTLPTSLLPRKAASQPSAPRQREPCTLPCHSTSGDFKDGPRHGAGLSGSASRLLLRPWLGRHFRTRWRSSLYARVLSMVLLVMRWSCLPSTSSMSDSSYCRHDHPDPGIAHSCPDEATPADFEHSHFAARGSRLLEIAILLDIADLQHNPGSGLLPPDKLPPHHRREPGSRKNTGITDRPLREPRRNVRLHRRWSSCRPLRRDFGVARASLLYGLTAAAYSTSWGGVIRELQRKHENTDANVVFGLLALGRGVGSVISGPLSETLLDESKSMHGAGISAYGSELGSYNWSSATRRR</sequence>
<feature type="non-terminal residue" evidence="1">
    <location>
        <position position="442"/>
    </location>
</feature>
<gene>
    <name evidence="1" type="ORF">SCALOS_LOCUS6574</name>
</gene>
<protein>
    <submittedName>
        <fullName evidence="1">2528_t:CDS:1</fullName>
    </submittedName>
</protein>